<dbReference type="Proteomes" id="UP000805704">
    <property type="component" value="Chromosome 14"/>
</dbReference>
<evidence type="ECO:0000313" key="2">
    <source>
        <dbReference type="Proteomes" id="UP000805704"/>
    </source>
</evidence>
<accession>A0ACB7FB43</accession>
<reference evidence="1" key="1">
    <citation type="submission" date="2020-04" db="EMBL/GenBank/DDBJ databases">
        <title>A chromosome-scale assembly and high-density genetic map of the yellow drum (Nibea albiflora) genome.</title>
        <authorList>
            <person name="Xu D."/>
            <person name="Zhang W."/>
            <person name="Chen R."/>
            <person name="Tan P."/>
            <person name="Wang L."/>
            <person name="Song H."/>
            <person name="Tian L."/>
            <person name="Zhu Q."/>
            <person name="Wang B."/>
        </authorList>
    </citation>
    <scope>NUCLEOTIDE SEQUENCE</scope>
    <source>
        <strain evidence="1">ZJHYS-2018</strain>
    </source>
</reference>
<gene>
    <name evidence="1" type="ORF">GBF38_006299</name>
</gene>
<name>A0ACB7FB43_NIBAL</name>
<dbReference type="EMBL" id="CM024802">
    <property type="protein sequence ID" value="KAG8011485.1"/>
    <property type="molecule type" value="Genomic_DNA"/>
</dbReference>
<proteinExistence type="predicted"/>
<evidence type="ECO:0000313" key="1">
    <source>
        <dbReference type="EMBL" id="KAG8011485.1"/>
    </source>
</evidence>
<protein>
    <submittedName>
        <fullName evidence="1">Uncharacterized protein</fullName>
    </submittedName>
</protein>
<sequence>MQLRNVVSALWRQLKGIEEEQPLQLQILLSTINESNPNDQTDFKPQTYKKTTKKHSLSSNCRANRRKKNRFQLLHRVLVVTARVRAEQSGS</sequence>
<feature type="non-terminal residue" evidence="1">
    <location>
        <position position="91"/>
    </location>
</feature>
<organism evidence="1 2">
    <name type="scientific">Nibea albiflora</name>
    <name type="common">Yellow drum</name>
    <name type="synonym">Corvina albiflora</name>
    <dbReference type="NCBI Taxonomy" id="240163"/>
    <lineage>
        <taxon>Eukaryota</taxon>
        <taxon>Metazoa</taxon>
        <taxon>Chordata</taxon>
        <taxon>Craniata</taxon>
        <taxon>Vertebrata</taxon>
        <taxon>Euteleostomi</taxon>
        <taxon>Actinopterygii</taxon>
        <taxon>Neopterygii</taxon>
        <taxon>Teleostei</taxon>
        <taxon>Neoteleostei</taxon>
        <taxon>Acanthomorphata</taxon>
        <taxon>Eupercaria</taxon>
        <taxon>Sciaenidae</taxon>
        <taxon>Nibea</taxon>
    </lineage>
</organism>
<keyword evidence="2" id="KW-1185">Reference proteome</keyword>
<comment type="caution">
    <text evidence="1">The sequence shown here is derived from an EMBL/GenBank/DDBJ whole genome shotgun (WGS) entry which is preliminary data.</text>
</comment>